<dbReference type="AlphaFoldDB" id="A0A372LSL7"/>
<keyword evidence="2" id="KW-1185">Reference proteome</keyword>
<dbReference type="Pfam" id="PF08868">
    <property type="entry name" value="YugN"/>
    <property type="match status" value="1"/>
</dbReference>
<name>A0A372LSL7_9BACI</name>
<dbReference type="Gene3D" id="3.30.310.100">
    <property type="entry name" value="YugN-like"/>
    <property type="match status" value="1"/>
</dbReference>
<evidence type="ECO:0008006" key="3">
    <source>
        <dbReference type="Google" id="ProtNLM"/>
    </source>
</evidence>
<dbReference type="Proteomes" id="UP000264541">
    <property type="component" value="Unassembled WGS sequence"/>
</dbReference>
<reference evidence="1 2" key="1">
    <citation type="submission" date="2018-08" db="EMBL/GenBank/DDBJ databases">
        <title>Bacillus chawlae sp. nov., Bacillus glennii sp. nov., and Bacillus saganii sp. nov. Isolated from the Vehicle Assembly Building at Kennedy Space Center where the Viking Spacecraft were Assembled.</title>
        <authorList>
            <person name="Seuylemezian A."/>
            <person name="Vaishampayan P."/>
        </authorList>
    </citation>
    <scope>NUCLEOTIDE SEQUENCE [LARGE SCALE GENOMIC DNA]</scope>
    <source>
        <strain evidence="1 2">V47-23a</strain>
    </source>
</reference>
<evidence type="ECO:0000313" key="2">
    <source>
        <dbReference type="Proteomes" id="UP000264541"/>
    </source>
</evidence>
<accession>A0A372LSL7</accession>
<sequence length="135" mass="15235">MKELSSKLEGQVMELYKLEQILKPKGYDIGGGWEYDSGYFDYKINEQNGYQFLRIPFEAADGQLDERGVTVRLGKPFLLAHQYQDGLDEDARVGNLSASVNQFQEPANPDAPVSENYVKLGQSLIKDLEQDILGE</sequence>
<evidence type="ECO:0000313" key="1">
    <source>
        <dbReference type="EMBL" id="RFU70810.1"/>
    </source>
</evidence>
<protein>
    <recommendedName>
        <fullName evidence="3">YugN-like family protein</fullName>
    </recommendedName>
</protein>
<dbReference type="InterPro" id="IPR014967">
    <property type="entry name" value="Uncharacterised_YugN-like"/>
</dbReference>
<dbReference type="OrthoDB" id="2988890at2"/>
<proteinExistence type="predicted"/>
<dbReference type="InterPro" id="IPR036491">
    <property type="entry name" value="YugN-like_sf"/>
</dbReference>
<dbReference type="RefSeq" id="WP_117325548.1">
    <property type="nucleotide sequence ID" value="NZ_QVTE01000011.1"/>
</dbReference>
<comment type="caution">
    <text evidence="1">The sequence shown here is derived from an EMBL/GenBank/DDBJ whole genome shotgun (WGS) entry which is preliminary data.</text>
</comment>
<dbReference type="SUPFAM" id="SSF160755">
    <property type="entry name" value="YugN-like"/>
    <property type="match status" value="1"/>
</dbReference>
<gene>
    <name evidence="1" type="ORF">D0469_05030</name>
</gene>
<dbReference type="EMBL" id="QVTE01000011">
    <property type="protein sequence ID" value="RFU70810.1"/>
    <property type="molecule type" value="Genomic_DNA"/>
</dbReference>
<organism evidence="1 2">
    <name type="scientific">Peribacillus saganii</name>
    <dbReference type="NCBI Taxonomy" id="2303992"/>
    <lineage>
        <taxon>Bacteria</taxon>
        <taxon>Bacillati</taxon>
        <taxon>Bacillota</taxon>
        <taxon>Bacilli</taxon>
        <taxon>Bacillales</taxon>
        <taxon>Bacillaceae</taxon>
        <taxon>Peribacillus</taxon>
    </lineage>
</organism>